<protein>
    <submittedName>
        <fullName evidence="1">Uncharacterized protein</fullName>
    </submittedName>
</protein>
<dbReference type="AlphaFoldDB" id="A0A1S8NI79"/>
<dbReference type="Proteomes" id="UP000191154">
    <property type="component" value="Unassembled WGS sequence"/>
</dbReference>
<accession>A0A1S8NI79</accession>
<evidence type="ECO:0000313" key="2">
    <source>
        <dbReference type="Proteomes" id="UP000191154"/>
    </source>
</evidence>
<dbReference type="RefSeq" id="WP_077863734.1">
    <property type="nucleotide sequence ID" value="NZ_LZYZ01000001.1"/>
</dbReference>
<comment type="caution">
    <text evidence="1">The sequence shown here is derived from an EMBL/GenBank/DDBJ whole genome shotgun (WGS) entry which is preliminary data.</text>
</comment>
<sequence>MGNEDNIIPKELGIKESDIGKISASDALGLLFDEVYRNAEDDYIDNLDDIENDLDLEDYND</sequence>
<proteinExistence type="predicted"/>
<evidence type="ECO:0000313" key="1">
    <source>
        <dbReference type="EMBL" id="OOM15971.1"/>
    </source>
</evidence>
<organism evidence="1 2">
    <name type="scientific">Clostridium saccharobutylicum</name>
    <dbReference type="NCBI Taxonomy" id="169679"/>
    <lineage>
        <taxon>Bacteria</taxon>
        <taxon>Bacillati</taxon>
        <taxon>Bacillota</taxon>
        <taxon>Clostridia</taxon>
        <taxon>Eubacteriales</taxon>
        <taxon>Clostridiaceae</taxon>
        <taxon>Clostridium</taxon>
    </lineage>
</organism>
<reference evidence="1 2" key="1">
    <citation type="submission" date="2016-05" db="EMBL/GenBank/DDBJ databases">
        <title>Microbial solvent formation.</title>
        <authorList>
            <person name="Poehlein A."/>
            <person name="Montoya Solano J.D."/>
            <person name="Flitsch S."/>
            <person name="Krabben P."/>
            <person name="Duerre P."/>
            <person name="Daniel R."/>
        </authorList>
    </citation>
    <scope>NUCLEOTIDE SEQUENCE [LARGE SCALE GENOMIC DNA]</scope>
    <source>
        <strain evidence="1 2">L1-8</strain>
    </source>
</reference>
<dbReference type="EMBL" id="LZYZ01000001">
    <property type="protein sequence ID" value="OOM15971.1"/>
    <property type="molecule type" value="Genomic_DNA"/>
</dbReference>
<name>A0A1S8NI79_CLOSA</name>
<gene>
    <name evidence="1" type="ORF">CLOSAC_02420</name>
</gene>